<dbReference type="PANTHER" id="PTHR35605">
    <property type="entry name" value="ECP2 EFFECTOR PROTEIN DOMAIN-CONTAINING PROTEIN-RELATED"/>
    <property type="match status" value="1"/>
</dbReference>
<evidence type="ECO:0000313" key="2">
    <source>
        <dbReference type="EMBL" id="KAA8631798.1"/>
    </source>
</evidence>
<organism evidence="2 3">
    <name type="scientific">Sordaria macrospora</name>
    <dbReference type="NCBI Taxonomy" id="5147"/>
    <lineage>
        <taxon>Eukaryota</taxon>
        <taxon>Fungi</taxon>
        <taxon>Dikarya</taxon>
        <taxon>Ascomycota</taxon>
        <taxon>Pezizomycotina</taxon>
        <taxon>Sordariomycetes</taxon>
        <taxon>Sordariomycetidae</taxon>
        <taxon>Sordariales</taxon>
        <taxon>Sordariaceae</taxon>
        <taxon>Sordaria</taxon>
    </lineage>
</organism>
<dbReference type="PANTHER" id="PTHR35605:SF1">
    <property type="entry name" value="ECP2 EFFECTOR PROTEIN DOMAIN-CONTAINING PROTEIN-RELATED"/>
    <property type="match status" value="1"/>
</dbReference>
<accession>A0A8S8ZQU8</accession>
<evidence type="ECO:0000313" key="3">
    <source>
        <dbReference type="Proteomes" id="UP000433876"/>
    </source>
</evidence>
<reference evidence="2 3" key="1">
    <citation type="submission" date="2017-07" db="EMBL/GenBank/DDBJ databases">
        <title>Genome sequence of the Sordaria macrospora wild type strain R19027.</title>
        <authorList>
            <person name="Nowrousian M."/>
            <person name="Teichert I."/>
            <person name="Kueck U."/>
        </authorList>
    </citation>
    <scope>NUCLEOTIDE SEQUENCE [LARGE SCALE GENOMIC DNA]</scope>
    <source>
        <strain evidence="2 3">R19027</strain>
        <tissue evidence="2">Mycelium</tissue>
    </source>
</reference>
<keyword evidence="1" id="KW-0732">Signal</keyword>
<dbReference type="Proteomes" id="UP000433876">
    <property type="component" value="Unassembled WGS sequence"/>
</dbReference>
<comment type="caution">
    <text evidence="2">The sequence shown here is derived from an EMBL/GenBank/DDBJ whole genome shotgun (WGS) entry which is preliminary data.</text>
</comment>
<dbReference type="AlphaFoldDB" id="A0A8S8ZQU8"/>
<proteinExistence type="predicted"/>
<dbReference type="VEuPathDB" id="FungiDB:SMAC_08242"/>
<dbReference type="EMBL" id="NMPR01000068">
    <property type="protein sequence ID" value="KAA8631798.1"/>
    <property type="molecule type" value="Genomic_DNA"/>
</dbReference>
<name>A0A8S8ZQU8_SORMA</name>
<gene>
    <name evidence="2" type="ORF">SMACR_08242</name>
</gene>
<evidence type="ECO:0000256" key="1">
    <source>
        <dbReference type="SAM" id="SignalP"/>
    </source>
</evidence>
<protein>
    <submittedName>
        <fullName evidence="2">Uncharacterized protein</fullName>
    </submittedName>
</protein>
<feature type="signal peptide" evidence="1">
    <location>
        <begin position="1"/>
        <end position="24"/>
    </location>
</feature>
<sequence>MFNSFIIYGAILAATMLQALPVAAVPTTALAKSPIPGYRVEAMTWEIQTTPGGPTVNVTGTIEQVIQFAEKQNPDFRSDFGLGDDTPIDLKSTPSLGGFVKGFYDLVYLVECFRVNTKSANLGTFEEVIEDLHNQPRENEATLGPGVCTQFGCKEKTVVWWCNEVSGQSLPELAFASIPFDV</sequence>
<feature type="chain" id="PRO_5035825435" evidence="1">
    <location>
        <begin position="25"/>
        <end position="182"/>
    </location>
</feature>